<dbReference type="InterPro" id="IPR003607">
    <property type="entry name" value="HD/PDEase_dom"/>
</dbReference>
<evidence type="ECO:0000313" key="12">
    <source>
        <dbReference type="Proteomes" id="UP000291343"/>
    </source>
</evidence>
<keyword evidence="3 7" id="KW-0479">Metal-binding</keyword>
<dbReference type="GO" id="GO:0046872">
    <property type="term" value="F:metal ion binding"/>
    <property type="evidence" value="ECO:0007669"/>
    <property type="project" value="UniProtKB-KW"/>
</dbReference>
<evidence type="ECO:0000256" key="9">
    <source>
        <dbReference type="SAM" id="MobiDB-lite"/>
    </source>
</evidence>
<keyword evidence="12" id="KW-1185">Reference proteome</keyword>
<protein>
    <recommendedName>
        <fullName evidence="8">Phosphodiesterase</fullName>
        <ecNumber evidence="8">3.1.4.-</ecNumber>
    </recommendedName>
</protein>
<evidence type="ECO:0000313" key="11">
    <source>
        <dbReference type="EMBL" id="RZF47094.1"/>
    </source>
</evidence>
<dbReference type="EC" id="3.1.4.-" evidence="8"/>
<evidence type="ECO:0000256" key="6">
    <source>
        <dbReference type="PIRSR" id="PIRSR623088-2"/>
    </source>
</evidence>
<dbReference type="PANTHER" id="PTHR11347">
    <property type="entry name" value="CYCLIC NUCLEOTIDE PHOSPHODIESTERASE"/>
    <property type="match status" value="1"/>
</dbReference>
<comment type="similarity">
    <text evidence="1 8">Belongs to the cyclic nucleotide phosphodiesterase family.</text>
</comment>
<evidence type="ECO:0000256" key="3">
    <source>
        <dbReference type="ARBA" id="ARBA00022723"/>
    </source>
</evidence>
<feature type="binding site" evidence="7">
    <location>
        <position position="675"/>
    </location>
    <ligand>
        <name>Zn(2+)</name>
        <dbReference type="ChEBI" id="CHEBI:29105"/>
        <label>2</label>
    </ligand>
</feature>
<dbReference type="InParanoid" id="A0A482XND2"/>
<name>A0A482XND2_LAOST</name>
<accession>A0A482XND2</accession>
<dbReference type="InterPro" id="IPR029016">
    <property type="entry name" value="GAF-like_dom_sf"/>
</dbReference>
<feature type="domain" description="PDEase" evidence="10">
    <location>
        <begin position="562"/>
        <end position="880"/>
    </location>
</feature>
<organism evidence="11 12">
    <name type="scientific">Laodelphax striatellus</name>
    <name type="common">Small brown planthopper</name>
    <name type="synonym">Delphax striatella</name>
    <dbReference type="NCBI Taxonomy" id="195883"/>
    <lineage>
        <taxon>Eukaryota</taxon>
        <taxon>Metazoa</taxon>
        <taxon>Ecdysozoa</taxon>
        <taxon>Arthropoda</taxon>
        <taxon>Hexapoda</taxon>
        <taxon>Insecta</taxon>
        <taxon>Pterygota</taxon>
        <taxon>Neoptera</taxon>
        <taxon>Paraneoptera</taxon>
        <taxon>Hemiptera</taxon>
        <taxon>Auchenorrhyncha</taxon>
        <taxon>Fulgoroidea</taxon>
        <taxon>Delphacidae</taxon>
        <taxon>Criomorphinae</taxon>
        <taxon>Laodelphax</taxon>
    </lineage>
</organism>
<dbReference type="GO" id="GO:0007165">
    <property type="term" value="P:signal transduction"/>
    <property type="evidence" value="ECO:0007669"/>
    <property type="project" value="InterPro"/>
</dbReference>
<dbReference type="InterPro" id="IPR036971">
    <property type="entry name" value="PDEase_catalytic_dom_sf"/>
</dbReference>
<feature type="binding site" evidence="6">
    <location>
        <begin position="636"/>
        <end position="640"/>
    </location>
    <ligand>
        <name>AMP</name>
        <dbReference type="ChEBI" id="CHEBI:456215"/>
    </ligand>
</feature>
<dbReference type="Gene3D" id="3.30.450.40">
    <property type="match status" value="2"/>
</dbReference>
<feature type="binding site" evidence="7">
    <location>
        <position position="640"/>
    </location>
    <ligand>
        <name>Zn(2+)</name>
        <dbReference type="ChEBI" id="CHEBI:29105"/>
        <label>1</label>
    </ligand>
</feature>
<dbReference type="FunFam" id="3.30.450.40:FF:000005">
    <property type="entry name" value="Phosphodiesterase"/>
    <property type="match status" value="1"/>
</dbReference>
<evidence type="ECO:0000256" key="4">
    <source>
        <dbReference type="ARBA" id="ARBA00022801"/>
    </source>
</evidence>
<proteinExistence type="inferred from homology"/>
<feature type="binding site" evidence="6">
    <location>
        <position position="675"/>
    </location>
    <ligand>
        <name>AMP</name>
        <dbReference type="ChEBI" id="CHEBI:456215"/>
    </ligand>
</feature>
<evidence type="ECO:0000256" key="8">
    <source>
        <dbReference type="RuleBase" id="RU363067"/>
    </source>
</evidence>
<dbReference type="FunFam" id="1.10.1300.10:FF:000003">
    <property type="entry name" value="Phosphodiesterase"/>
    <property type="match status" value="1"/>
</dbReference>
<dbReference type="InterPro" id="IPR023088">
    <property type="entry name" value="PDEase"/>
</dbReference>
<dbReference type="STRING" id="195883.A0A482XND2"/>
<dbReference type="OrthoDB" id="295473at2759"/>
<evidence type="ECO:0000256" key="2">
    <source>
        <dbReference type="ARBA" id="ARBA00022535"/>
    </source>
</evidence>
<dbReference type="Proteomes" id="UP000291343">
    <property type="component" value="Unassembled WGS sequence"/>
</dbReference>
<dbReference type="SUPFAM" id="SSF109604">
    <property type="entry name" value="HD-domain/PDEase-like"/>
    <property type="match status" value="1"/>
</dbReference>
<feature type="binding site" evidence="7">
    <location>
        <position position="785"/>
    </location>
    <ligand>
        <name>Zn(2+)</name>
        <dbReference type="ChEBI" id="CHEBI:29105"/>
        <label>1</label>
    </ligand>
</feature>
<feature type="binding site" evidence="6">
    <location>
        <position position="785"/>
    </location>
    <ligand>
        <name>AMP</name>
        <dbReference type="ChEBI" id="CHEBI:456215"/>
    </ligand>
</feature>
<evidence type="ECO:0000256" key="7">
    <source>
        <dbReference type="PIRSR" id="PIRSR623088-3"/>
    </source>
</evidence>
<feature type="binding site" evidence="7">
    <location>
        <position position="675"/>
    </location>
    <ligand>
        <name>Zn(2+)</name>
        <dbReference type="ChEBI" id="CHEBI:29105"/>
        <label>1</label>
    </ligand>
</feature>
<keyword evidence="2" id="KW-0140">cGMP</keyword>
<dbReference type="InterPro" id="IPR002073">
    <property type="entry name" value="PDEase_catalytic_dom"/>
</dbReference>
<dbReference type="AlphaFoldDB" id="A0A482XND2"/>
<dbReference type="SMART" id="SM00065">
    <property type="entry name" value="GAF"/>
    <property type="match status" value="2"/>
</dbReference>
<keyword evidence="4 8" id="KW-0378">Hydrolase</keyword>
<dbReference type="InterPro" id="IPR023174">
    <property type="entry name" value="PDEase_CS"/>
</dbReference>
<dbReference type="SMR" id="A0A482XND2"/>
<dbReference type="CDD" id="cd00077">
    <property type="entry name" value="HDc"/>
    <property type="match status" value="1"/>
</dbReference>
<feature type="region of interest" description="Disordered" evidence="9">
    <location>
        <begin position="100"/>
        <end position="121"/>
    </location>
</feature>
<evidence type="ECO:0000259" key="10">
    <source>
        <dbReference type="PROSITE" id="PS51845"/>
    </source>
</evidence>
<feature type="binding site" evidence="7">
    <location>
        <position position="674"/>
    </location>
    <ligand>
        <name>Zn(2+)</name>
        <dbReference type="ChEBI" id="CHEBI:29105"/>
        <label>1</label>
    </ligand>
</feature>
<comment type="caution">
    <text evidence="11">The sequence shown here is derived from an EMBL/GenBank/DDBJ whole genome shotgun (WGS) entry which is preliminary data.</text>
</comment>
<dbReference type="Pfam" id="PF01590">
    <property type="entry name" value="GAF"/>
    <property type="match status" value="1"/>
</dbReference>
<evidence type="ECO:0000256" key="1">
    <source>
        <dbReference type="ARBA" id="ARBA00007648"/>
    </source>
</evidence>
<dbReference type="SMART" id="SM00471">
    <property type="entry name" value="HDc"/>
    <property type="match status" value="1"/>
</dbReference>
<gene>
    <name evidence="11" type="ORF">LSTR_LSTR005172</name>
</gene>
<feature type="binding site" evidence="6">
    <location>
        <position position="837"/>
    </location>
    <ligand>
        <name>AMP</name>
        <dbReference type="ChEBI" id="CHEBI:456215"/>
    </ligand>
</feature>
<reference evidence="11 12" key="1">
    <citation type="journal article" date="2017" name="Gigascience">
        <title>Genome sequence of the small brown planthopper, Laodelphax striatellus.</title>
        <authorList>
            <person name="Zhu J."/>
            <person name="Jiang F."/>
            <person name="Wang X."/>
            <person name="Yang P."/>
            <person name="Bao Y."/>
            <person name="Zhao W."/>
            <person name="Wang W."/>
            <person name="Lu H."/>
            <person name="Wang Q."/>
            <person name="Cui N."/>
            <person name="Li J."/>
            <person name="Chen X."/>
            <person name="Luo L."/>
            <person name="Yu J."/>
            <person name="Kang L."/>
            <person name="Cui F."/>
        </authorList>
    </citation>
    <scope>NUCLEOTIDE SEQUENCE [LARGE SCALE GENOMIC DNA]</scope>
    <source>
        <strain evidence="11">Lst14</strain>
    </source>
</reference>
<dbReference type="PROSITE" id="PS51845">
    <property type="entry name" value="PDEASE_I_2"/>
    <property type="match status" value="1"/>
</dbReference>
<dbReference type="Gene3D" id="1.10.1300.10">
    <property type="entry name" value="3'5'-cyclic nucleotide phosphodiesterase, catalytic domain"/>
    <property type="match status" value="1"/>
</dbReference>
<comment type="cofactor">
    <cofactor evidence="8">
        <name>a divalent metal cation</name>
        <dbReference type="ChEBI" id="CHEBI:60240"/>
    </cofactor>
    <text evidence="8">Binds 2 divalent metal cations per subunit. Site 1 may preferentially bind zinc ions, while site 2 has a preference for magnesium and/or manganese ions.</text>
</comment>
<sequence>MQRPEFPSACHEGNFGGSSLAIRLATLRRPVDCGGHEVAEIWLGDHRTSVLRSVAGVGCASEVQFGFGAVCGLPATMWTDRLASRFSKLWQDRRTHRREPNLRRTSLAENGVRENSYSDDKQELSAQEVSDFLQSHPGFLEEWVMEEVEIEQLERWIIRRTQRDKKRGSGNSAGRKTSLSRWKFCVHADKRQMLQDLTVALQQQPSVAHVLWELSGCIASACNADGHRLYLPGGPDGSRLRPYFGQANDGDCESLDKGEQAPNLVGKMKQPMRMSRGDANFPHKTSGEVCHVLLEPVTQPDGELIAVLELWRGAGGGQFHEEDEEIANSYLVWGGIALHYARLYVSIEKQRKLSDFLLAVVKSIFQDMVSMDSLVTKIMNFAQRLVDADRASLFLLDGKNRELYARIFDVKGNESECDSDTSATTNTTTTTTTTKQQSAAVNEIRFSVAKGIAGQVARTGEVLNIVDAYSDPRFNRTVDQLTGYKTSNILCMPIFNRGTVIGVVQMVNKHSGAFNKEDEEAFQTFAVYCGLALHHAKLYDKIRRSEQKYRVAMEILGYHNTCNESEFKKFKDKLLPDHIPGIDEYHFSVFKSDDDDKALNAIYMFKDLFGLSRFNVDSLIRFTLTVRKNYRRVPYHNWTHGFSVANSMYAIIKHTKGLFNANESLALYIGALCHDLDHRGKNNKFMLETESPLAAIYSTSTMEHHHFNQTVSILQQQGHNIFSQLSSAEYKQVLGFLKHCILATDLARFFSFKARLQRLVEDSHFSWLNIEHRSLIQAIAMTASDLSSSAKPWTDQVKTAEVIFQEFYEQGDAEREAGITPIPMMDRTKPDLQASSQVGFLTSICIPCYSLLHKLVPETKPLLDQCRANLERWEQIESQKHENRST</sequence>
<dbReference type="PROSITE" id="PS00126">
    <property type="entry name" value="PDEASE_I_1"/>
    <property type="match status" value="1"/>
</dbReference>
<dbReference type="InterPro" id="IPR003018">
    <property type="entry name" value="GAF"/>
</dbReference>
<dbReference type="EMBL" id="QKKF02004753">
    <property type="protein sequence ID" value="RZF47094.1"/>
    <property type="molecule type" value="Genomic_DNA"/>
</dbReference>
<dbReference type="PRINTS" id="PR00387">
    <property type="entry name" value="PDIESTERASE1"/>
</dbReference>
<dbReference type="GO" id="GO:0004114">
    <property type="term" value="F:3',5'-cyclic-nucleotide phosphodiesterase activity"/>
    <property type="evidence" value="ECO:0007669"/>
    <property type="project" value="InterPro"/>
</dbReference>
<evidence type="ECO:0000256" key="5">
    <source>
        <dbReference type="PIRSR" id="PIRSR623088-1"/>
    </source>
</evidence>
<dbReference type="SUPFAM" id="SSF55781">
    <property type="entry name" value="GAF domain-like"/>
    <property type="match status" value="2"/>
</dbReference>
<feature type="active site" description="Proton donor" evidence="5">
    <location>
        <position position="636"/>
    </location>
</feature>
<dbReference type="Pfam" id="PF00233">
    <property type="entry name" value="PDEase_I"/>
    <property type="match status" value="1"/>
</dbReference>